<evidence type="ECO:0000256" key="1">
    <source>
        <dbReference type="SAM" id="MobiDB-lite"/>
    </source>
</evidence>
<evidence type="ECO:0000313" key="2">
    <source>
        <dbReference type="EMBL" id="AVH60039.1"/>
    </source>
</evidence>
<dbReference type="EMBL" id="CP026652">
    <property type="protein sequence ID" value="AVH60039.1"/>
    <property type="molecule type" value="Genomic_DNA"/>
</dbReference>
<name>A0ABN5IAK7_9ACTN</name>
<sequence length="84" mass="9368">MNQQQILDLYQWAPGICFRHPSKREVPTTHVETIRPAAGGIQDVRACKDCVVAMEEQRQEAAQRHGEPYSPGHLGSAEGGDTRR</sequence>
<keyword evidence="3" id="KW-1185">Reference proteome</keyword>
<evidence type="ECO:0000313" key="3">
    <source>
        <dbReference type="Proteomes" id="UP000238413"/>
    </source>
</evidence>
<proteinExistence type="predicted"/>
<dbReference type="Proteomes" id="UP000238413">
    <property type="component" value="Chromosome"/>
</dbReference>
<protein>
    <submittedName>
        <fullName evidence="2">Uncharacterized protein</fullName>
    </submittedName>
</protein>
<dbReference type="RefSeq" id="WP_099500418.1">
    <property type="nucleotide sequence ID" value="NZ_CP026652.1"/>
</dbReference>
<feature type="compositionally biased region" description="Basic and acidic residues" evidence="1">
    <location>
        <begin position="57"/>
        <end position="67"/>
    </location>
</feature>
<organism evidence="2 3">
    <name type="scientific">Streptomyces dengpaensis</name>
    <dbReference type="NCBI Taxonomy" id="2049881"/>
    <lineage>
        <taxon>Bacteria</taxon>
        <taxon>Bacillati</taxon>
        <taxon>Actinomycetota</taxon>
        <taxon>Actinomycetes</taxon>
        <taxon>Kitasatosporales</taxon>
        <taxon>Streptomycetaceae</taxon>
        <taxon>Streptomyces</taxon>
    </lineage>
</organism>
<gene>
    <name evidence="2" type="ORF">C4B68_34380</name>
</gene>
<reference evidence="2 3" key="1">
    <citation type="submission" date="2018-02" db="EMBL/GenBank/DDBJ databases">
        <title>Complete genome sequence of Streptomyces dengpaensis, the producer of angucyclines.</title>
        <authorList>
            <person name="Yumei L."/>
        </authorList>
    </citation>
    <scope>NUCLEOTIDE SEQUENCE [LARGE SCALE GENOMIC DNA]</scope>
    <source>
        <strain evidence="2 3">XZHG99</strain>
    </source>
</reference>
<accession>A0ABN5IAK7</accession>
<feature type="region of interest" description="Disordered" evidence="1">
    <location>
        <begin position="57"/>
        <end position="84"/>
    </location>
</feature>